<dbReference type="PANTHER" id="PTHR43537:SF24">
    <property type="entry name" value="GLUCONATE OPERON TRANSCRIPTIONAL REPRESSOR"/>
    <property type="match status" value="1"/>
</dbReference>
<dbReference type="SMART" id="SM00345">
    <property type="entry name" value="HTH_GNTR"/>
    <property type="match status" value="1"/>
</dbReference>
<dbReference type="AlphaFoldDB" id="A0A147GWZ4"/>
<dbReference type="SMART" id="SM00895">
    <property type="entry name" value="FCD"/>
    <property type="match status" value="1"/>
</dbReference>
<keyword evidence="2" id="KW-0238">DNA-binding</keyword>
<dbReference type="CDD" id="cd07377">
    <property type="entry name" value="WHTH_GntR"/>
    <property type="match status" value="1"/>
</dbReference>
<dbReference type="Gene3D" id="1.20.120.530">
    <property type="entry name" value="GntR ligand-binding domain-like"/>
    <property type="match status" value="1"/>
</dbReference>
<dbReference type="Pfam" id="PF07729">
    <property type="entry name" value="FCD"/>
    <property type="match status" value="1"/>
</dbReference>
<dbReference type="SUPFAM" id="SSF48008">
    <property type="entry name" value="GntR ligand-binding domain-like"/>
    <property type="match status" value="1"/>
</dbReference>
<dbReference type="EMBL" id="LDSL01000062">
    <property type="protein sequence ID" value="KTT22118.1"/>
    <property type="molecule type" value="Genomic_DNA"/>
</dbReference>
<dbReference type="InterPro" id="IPR000524">
    <property type="entry name" value="Tscrpt_reg_HTH_GntR"/>
</dbReference>
<keyword evidence="3" id="KW-0804">Transcription</keyword>
<proteinExistence type="predicted"/>
<dbReference type="InterPro" id="IPR036390">
    <property type="entry name" value="WH_DNA-bd_sf"/>
</dbReference>
<evidence type="ECO:0000256" key="1">
    <source>
        <dbReference type="ARBA" id="ARBA00023015"/>
    </source>
</evidence>
<evidence type="ECO:0000256" key="3">
    <source>
        <dbReference type="ARBA" id="ARBA00023163"/>
    </source>
</evidence>
<evidence type="ECO:0000313" key="5">
    <source>
        <dbReference type="EMBL" id="KTT22118.1"/>
    </source>
</evidence>
<sequence length="242" mass="26313">MRRNATTTIPGDRVNAALPTSAPAFASIQAPDLVGLIQAELQRAILEGRIGPGDRVVEAELARQMGVSRAPVREAARRLESLGLLVSRPRHGFTVRTVSTKQIEDLYAVRTTLEVMGATLACRHASDAQLDAMAARVDDMVARAATLSQAERVALDLDFHAALCALSGNDYLQQLFANMGNEVRMFLALTEDSYGDPASLAQTHGPIAEALRRRDAPAVEQALRFHLEDAREHVARLRLATR</sequence>
<protein>
    <submittedName>
        <fullName evidence="5">GntR family transcriptional regulator</fullName>
    </submittedName>
</protein>
<dbReference type="InterPro" id="IPR008920">
    <property type="entry name" value="TF_FadR/GntR_C"/>
</dbReference>
<comment type="caution">
    <text evidence="5">The sequence shown here is derived from an EMBL/GenBank/DDBJ whole genome shotgun (WGS) entry which is preliminary data.</text>
</comment>
<dbReference type="GO" id="GO:0043565">
    <property type="term" value="F:sequence-specific DNA binding"/>
    <property type="evidence" value="ECO:0007669"/>
    <property type="project" value="InterPro"/>
</dbReference>
<keyword evidence="6" id="KW-1185">Reference proteome</keyword>
<dbReference type="PRINTS" id="PR00033">
    <property type="entry name" value="HTHASNC"/>
</dbReference>
<name>A0A147GWZ4_9BURK</name>
<dbReference type="InterPro" id="IPR036388">
    <property type="entry name" value="WH-like_DNA-bd_sf"/>
</dbReference>
<accession>A0A147GWZ4</accession>
<evidence type="ECO:0000313" key="6">
    <source>
        <dbReference type="Proteomes" id="UP000072741"/>
    </source>
</evidence>
<dbReference type="PATRIC" id="fig|433924.3.peg.4091"/>
<dbReference type="PROSITE" id="PS50949">
    <property type="entry name" value="HTH_GNTR"/>
    <property type="match status" value="1"/>
</dbReference>
<dbReference type="GO" id="GO:0003700">
    <property type="term" value="F:DNA-binding transcription factor activity"/>
    <property type="evidence" value="ECO:0007669"/>
    <property type="project" value="InterPro"/>
</dbReference>
<dbReference type="Proteomes" id="UP000072741">
    <property type="component" value="Unassembled WGS sequence"/>
</dbReference>
<dbReference type="Gene3D" id="1.10.10.10">
    <property type="entry name" value="Winged helix-like DNA-binding domain superfamily/Winged helix DNA-binding domain"/>
    <property type="match status" value="1"/>
</dbReference>
<dbReference type="PANTHER" id="PTHR43537">
    <property type="entry name" value="TRANSCRIPTIONAL REGULATOR, GNTR FAMILY"/>
    <property type="match status" value="1"/>
</dbReference>
<evidence type="ECO:0000259" key="4">
    <source>
        <dbReference type="PROSITE" id="PS50949"/>
    </source>
</evidence>
<dbReference type="PRINTS" id="PR00035">
    <property type="entry name" value="HTHGNTR"/>
</dbReference>
<feature type="domain" description="HTH gntR-type" evidence="4">
    <location>
        <begin position="31"/>
        <end position="98"/>
    </location>
</feature>
<dbReference type="Pfam" id="PF00392">
    <property type="entry name" value="GntR"/>
    <property type="match status" value="1"/>
</dbReference>
<organism evidence="5 6">
    <name type="scientific">Pseudacidovorax intermedius</name>
    <dbReference type="NCBI Taxonomy" id="433924"/>
    <lineage>
        <taxon>Bacteria</taxon>
        <taxon>Pseudomonadati</taxon>
        <taxon>Pseudomonadota</taxon>
        <taxon>Betaproteobacteria</taxon>
        <taxon>Burkholderiales</taxon>
        <taxon>Comamonadaceae</taxon>
        <taxon>Pseudacidovorax</taxon>
    </lineage>
</organism>
<keyword evidence="1" id="KW-0805">Transcription regulation</keyword>
<dbReference type="SUPFAM" id="SSF46785">
    <property type="entry name" value="Winged helix' DNA-binding domain"/>
    <property type="match status" value="1"/>
</dbReference>
<gene>
    <name evidence="5" type="ORF">NS331_10425</name>
</gene>
<dbReference type="InterPro" id="IPR011711">
    <property type="entry name" value="GntR_C"/>
</dbReference>
<evidence type="ECO:0000256" key="2">
    <source>
        <dbReference type="ARBA" id="ARBA00023125"/>
    </source>
</evidence>
<reference evidence="5 6" key="1">
    <citation type="journal article" date="2016" name="Front. Microbiol.">
        <title>Genomic Resource of Rice Seed Associated Bacteria.</title>
        <authorList>
            <person name="Midha S."/>
            <person name="Bansal K."/>
            <person name="Sharma S."/>
            <person name="Kumar N."/>
            <person name="Patil P.P."/>
            <person name="Chaudhry V."/>
            <person name="Patil P.B."/>
        </authorList>
    </citation>
    <scope>NUCLEOTIDE SEQUENCE [LARGE SCALE GENOMIC DNA]</scope>
    <source>
        <strain evidence="5 6">NS331</strain>
    </source>
</reference>
<dbReference type="InterPro" id="IPR000485">
    <property type="entry name" value="AsnC-type_HTH_dom"/>
</dbReference>